<sequence>MTQIQGFGLGLRVEHYAAFEAGVDAAVRPDWLEIISENYLVPGGPPLAHLERIRADYPLVMHGVSLSVAGPEPLDRAYLQELRALADRLQPGWVSDHLCWSADAHSQLHDLLPVPPTREALAHVGSRIAQVQDALGRPLVLENVSSYVRFAADEMTEWAFITELLKATGAQLLLDVNNVYVSSRNHGFDPLAYLNGIPVAAVRQIHLAGHDDQGDLVIDTHDHPVRDEVWALYAQAVQRFGAVPTMIERDDHIPPLPELLAELGRARELAAAA</sequence>
<dbReference type="PANTHER" id="PTHR42194">
    <property type="entry name" value="UPF0276 PROTEIN HI_1600"/>
    <property type="match status" value="1"/>
</dbReference>
<dbReference type="PANTHER" id="PTHR42194:SF1">
    <property type="entry name" value="UPF0276 PROTEIN HI_1600"/>
    <property type="match status" value="1"/>
</dbReference>
<accession>A0ABW7H180</accession>
<dbReference type="InterPro" id="IPR036237">
    <property type="entry name" value="Xyl_isomerase-like_sf"/>
</dbReference>
<dbReference type="Pfam" id="PF05114">
    <property type="entry name" value="MbnB_TglH_ChrH"/>
    <property type="match status" value="1"/>
</dbReference>
<proteinExistence type="inferred from homology"/>
<organism evidence="2 3">
    <name type="scientific">Pelomonas baiyunensis</name>
    <dbReference type="NCBI Taxonomy" id="3299026"/>
    <lineage>
        <taxon>Bacteria</taxon>
        <taxon>Pseudomonadati</taxon>
        <taxon>Pseudomonadota</taxon>
        <taxon>Betaproteobacteria</taxon>
        <taxon>Burkholderiales</taxon>
        <taxon>Sphaerotilaceae</taxon>
        <taxon>Roseateles</taxon>
    </lineage>
</organism>
<evidence type="ECO:0000313" key="2">
    <source>
        <dbReference type="EMBL" id="MFG6467991.1"/>
    </source>
</evidence>
<protein>
    <recommendedName>
        <fullName evidence="1">UPF0276 protein ACG01O_15300</fullName>
    </recommendedName>
</protein>
<dbReference type="InterPro" id="IPR007801">
    <property type="entry name" value="MbnB/TglH/ChrH"/>
</dbReference>
<dbReference type="Proteomes" id="UP001606303">
    <property type="component" value="Unassembled WGS sequence"/>
</dbReference>
<dbReference type="NCBIfam" id="NF003818">
    <property type="entry name" value="PRK05409.1"/>
    <property type="match status" value="1"/>
</dbReference>
<comment type="similarity">
    <text evidence="1">Belongs to the UPF0276 family.</text>
</comment>
<evidence type="ECO:0000313" key="3">
    <source>
        <dbReference type="Proteomes" id="UP001606303"/>
    </source>
</evidence>
<dbReference type="SUPFAM" id="SSF51658">
    <property type="entry name" value="Xylose isomerase-like"/>
    <property type="match status" value="1"/>
</dbReference>
<dbReference type="HAMAP" id="MF_00697">
    <property type="entry name" value="UPF0276"/>
    <property type="match status" value="1"/>
</dbReference>
<gene>
    <name evidence="2" type="ORF">ACG01O_15300</name>
</gene>
<dbReference type="Gene3D" id="3.20.20.150">
    <property type="entry name" value="Divalent-metal-dependent TIM barrel enzymes"/>
    <property type="match status" value="1"/>
</dbReference>
<reference evidence="2 3" key="1">
    <citation type="submission" date="2024-08" db="EMBL/GenBank/DDBJ databases">
        <authorList>
            <person name="Lu H."/>
        </authorList>
    </citation>
    <scope>NUCLEOTIDE SEQUENCE [LARGE SCALE GENOMIC DNA]</scope>
    <source>
        <strain evidence="2 3">BYS87W</strain>
    </source>
</reference>
<comment type="caution">
    <text evidence="2">The sequence shown here is derived from an EMBL/GenBank/DDBJ whole genome shotgun (WGS) entry which is preliminary data.</text>
</comment>
<evidence type="ECO:0000256" key="1">
    <source>
        <dbReference type="HAMAP-Rule" id="MF_00697"/>
    </source>
</evidence>
<dbReference type="EMBL" id="JBIGIB010000004">
    <property type="protein sequence ID" value="MFG6467991.1"/>
    <property type="molecule type" value="Genomic_DNA"/>
</dbReference>
<keyword evidence="3" id="KW-1185">Reference proteome</keyword>
<name>A0ABW7H180_9BURK</name>
<dbReference type="RefSeq" id="WP_394385862.1">
    <property type="nucleotide sequence ID" value="NZ_JBIGIB010000004.1"/>
</dbReference>